<sequence>MSTTFYVFKASAPNARLWFDRAMPVVASQIPMEIFEAGPVEKITAFGSPSPNALRQIFVTPQAGPFKSTALVVAQSGPWIVKVRATSATLDRAGLAKRIDRHLAAIQIAPPAFAAALEAPARCIDARRFGSGKPLSDSLEEAAASATVVHARLHTTAEDLCLADAPNTHFTLLGIIDQPSSWLLLMGDAGKAIGSEAIGTARADTRQLVYVSTPAATRGAAVFDARPSLESATAAAAPLLRDPAAGLFAISTSSSNLLVKAD</sequence>
<dbReference type="RefSeq" id="WP_140929024.1">
    <property type="nucleotide sequence ID" value="NZ_VFSU01000030.1"/>
</dbReference>
<dbReference type="EMBL" id="VFSU01000030">
    <property type="protein sequence ID" value="TPE59577.1"/>
    <property type="molecule type" value="Genomic_DNA"/>
</dbReference>
<organism evidence="1 2">
    <name type="scientific">Sandaracinobacter neustonicus</name>
    <dbReference type="NCBI Taxonomy" id="1715348"/>
    <lineage>
        <taxon>Bacteria</taxon>
        <taxon>Pseudomonadati</taxon>
        <taxon>Pseudomonadota</taxon>
        <taxon>Alphaproteobacteria</taxon>
        <taxon>Sphingomonadales</taxon>
        <taxon>Sphingosinicellaceae</taxon>
        <taxon>Sandaracinobacter</taxon>
    </lineage>
</organism>
<name>A0A501XGZ6_9SPHN</name>
<comment type="caution">
    <text evidence="1">The sequence shown here is derived from an EMBL/GenBank/DDBJ whole genome shotgun (WGS) entry which is preliminary data.</text>
</comment>
<proteinExistence type="predicted"/>
<evidence type="ECO:0000313" key="2">
    <source>
        <dbReference type="Proteomes" id="UP000319897"/>
    </source>
</evidence>
<dbReference type="Proteomes" id="UP000319897">
    <property type="component" value="Unassembled WGS sequence"/>
</dbReference>
<accession>A0A501XGZ6</accession>
<reference evidence="1 2" key="1">
    <citation type="submission" date="2019-06" db="EMBL/GenBank/DDBJ databases">
        <authorList>
            <person name="Lee I."/>
            <person name="Jang G.I."/>
            <person name="Hwang C.Y."/>
        </authorList>
    </citation>
    <scope>NUCLEOTIDE SEQUENCE [LARGE SCALE GENOMIC DNA]</scope>
    <source>
        <strain evidence="1 2">PAMC 28131</strain>
    </source>
</reference>
<evidence type="ECO:0000313" key="1">
    <source>
        <dbReference type="EMBL" id="TPE59577.1"/>
    </source>
</evidence>
<gene>
    <name evidence="1" type="ORF">FJQ54_13960</name>
</gene>
<protein>
    <submittedName>
        <fullName evidence="1">Uncharacterized protein</fullName>
    </submittedName>
</protein>
<keyword evidence="2" id="KW-1185">Reference proteome</keyword>
<dbReference type="AlphaFoldDB" id="A0A501XGZ6"/>
<dbReference type="OrthoDB" id="7462684at2"/>